<dbReference type="Pfam" id="PF02902">
    <property type="entry name" value="Peptidase_C48"/>
    <property type="match status" value="1"/>
</dbReference>
<protein>
    <recommendedName>
        <fullName evidence="4">Ubiquitin-like protease family profile domain-containing protein</fullName>
    </recommendedName>
</protein>
<dbReference type="PANTHER" id="PTHR48147">
    <property type="entry name" value="PROTEIN CBG23787"/>
    <property type="match status" value="1"/>
</dbReference>
<dbReference type="EMBL" id="JAAMPC010000005">
    <property type="protein sequence ID" value="KAG2312372.1"/>
    <property type="molecule type" value="Genomic_DNA"/>
</dbReference>
<evidence type="ECO:0000256" key="2">
    <source>
        <dbReference type="ARBA" id="ARBA00022801"/>
    </source>
</evidence>
<evidence type="ECO:0000313" key="5">
    <source>
        <dbReference type="EMBL" id="KAG2312372.1"/>
    </source>
</evidence>
<dbReference type="GO" id="GO:0006508">
    <property type="term" value="P:proteolysis"/>
    <property type="evidence" value="ECO:0007669"/>
    <property type="project" value="UniProtKB-KW"/>
</dbReference>
<name>A0A8X8AW84_BRACI</name>
<gene>
    <name evidence="5" type="ORF">Bca52824_023929</name>
</gene>
<dbReference type="GO" id="GO:0008234">
    <property type="term" value="F:cysteine-type peptidase activity"/>
    <property type="evidence" value="ECO:0007669"/>
    <property type="project" value="InterPro"/>
</dbReference>
<sequence>MSKSEKLDKLIQMVHDLGKRVEVIQNVLGVKVPDGSSNKQDYENVANYDDTKNAPDDENEEEAISGDKRNVICDENDEEICDEEAISDTQQLTEVTSSTPTFTTPKFDTRVTSPTPIFITPKCDLLSQESRHSGKGANEHIEADNKKSFQFGSGFDKSNIEKNINFLYSAIAVEEKYWLGIVVSLEKRNIAAFNCAALKYTDASVGAYVNAYAVVLPFMIHNIFKDVNMNPSKFALNVVYEGFPHVLKLEDSGVYALKLIECHAMQC</sequence>
<evidence type="ECO:0000256" key="1">
    <source>
        <dbReference type="ARBA" id="ARBA00022670"/>
    </source>
</evidence>
<dbReference type="InterPro" id="IPR003653">
    <property type="entry name" value="Peptidase_C48_C"/>
</dbReference>
<evidence type="ECO:0000259" key="4">
    <source>
        <dbReference type="Pfam" id="PF02902"/>
    </source>
</evidence>
<proteinExistence type="predicted"/>
<feature type="domain" description="Ubiquitin-like protease family profile" evidence="4">
    <location>
        <begin position="162"/>
        <end position="266"/>
    </location>
</feature>
<keyword evidence="6" id="KW-1185">Reference proteome</keyword>
<organism evidence="5 6">
    <name type="scientific">Brassica carinata</name>
    <name type="common">Ethiopian mustard</name>
    <name type="synonym">Abyssinian cabbage</name>
    <dbReference type="NCBI Taxonomy" id="52824"/>
    <lineage>
        <taxon>Eukaryota</taxon>
        <taxon>Viridiplantae</taxon>
        <taxon>Streptophyta</taxon>
        <taxon>Embryophyta</taxon>
        <taxon>Tracheophyta</taxon>
        <taxon>Spermatophyta</taxon>
        <taxon>Magnoliopsida</taxon>
        <taxon>eudicotyledons</taxon>
        <taxon>Gunneridae</taxon>
        <taxon>Pentapetalae</taxon>
        <taxon>rosids</taxon>
        <taxon>malvids</taxon>
        <taxon>Brassicales</taxon>
        <taxon>Brassicaceae</taxon>
        <taxon>Brassiceae</taxon>
        <taxon>Brassica</taxon>
    </lineage>
</organism>
<dbReference type="AlphaFoldDB" id="A0A8X8AW84"/>
<reference evidence="5 6" key="1">
    <citation type="submission" date="2020-02" db="EMBL/GenBank/DDBJ databases">
        <authorList>
            <person name="Ma Q."/>
            <person name="Huang Y."/>
            <person name="Song X."/>
            <person name="Pei D."/>
        </authorList>
    </citation>
    <scope>NUCLEOTIDE SEQUENCE [LARGE SCALE GENOMIC DNA]</scope>
    <source>
        <strain evidence="5">Sxm20200214</strain>
        <tissue evidence="5">Leaf</tissue>
    </source>
</reference>
<dbReference type="PANTHER" id="PTHR48147:SF5">
    <property type="entry name" value="REPEAT-CONTAINING PROTEIN, PUTATIVE-RELATED"/>
    <property type="match status" value="1"/>
</dbReference>
<comment type="caution">
    <text evidence="5">The sequence shown here is derived from an EMBL/GenBank/DDBJ whole genome shotgun (WGS) entry which is preliminary data.</text>
</comment>
<evidence type="ECO:0000256" key="3">
    <source>
        <dbReference type="SAM" id="MobiDB-lite"/>
    </source>
</evidence>
<dbReference type="Proteomes" id="UP000886595">
    <property type="component" value="Unassembled WGS sequence"/>
</dbReference>
<keyword evidence="2" id="KW-0378">Hydrolase</keyword>
<keyword evidence="1" id="KW-0645">Protease</keyword>
<feature type="region of interest" description="Disordered" evidence="3">
    <location>
        <begin position="31"/>
        <end position="62"/>
    </location>
</feature>
<accession>A0A8X8AW84</accession>
<evidence type="ECO:0000313" key="6">
    <source>
        <dbReference type="Proteomes" id="UP000886595"/>
    </source>
</evidence>